<evidence type="ECO:0000313" key="2">
    <source>
        <dbReference type="Proteomes" id="UP000790377"/>
    </source>
</evidence>
<dbReference type="Proteomes" id="UP000790377">
    <property type="component" value="Unassembled WGS sequence"/>
</dbReference>
<protein>
    <submittedName>
        <fullName evidence="1">Uncharacterized protein</fullName>
    </submittedName>
</protein>
<gene>
    <name evidence="1" type="ORF">BJ138DRAFT_1131411</name>
</gene>
<accession>A0ACB7ZRL9</accession>
<comment type="caution">
    <text evidence="1">The sequence shown here is derived from an EMBL/GenBank/DDBJ whole genome shotgun (WGS) entry which is preliminary data.</text>
</comment>
<organism evidence="1 2">
    <name type="scientific">Hygrophoropsis aurantiaca</name>
    <dbReference type="NCBI Taxonomy" id="72124"/>
    <lineage>
        <taxon>Eukaryota</taxon>
        <taxon>Fungi</taxon>
        <taxon>Dikarya</taxon>
        <taxon>Basidiomycota</taxon>
        <taxon>Agaricomycotina</taxon>
        <taxon>Agaricomycetes</taxon>
        <taxon>Agaricomycetidae</taxon>
        <taxon>Boletales</taxon>
        <taxon>Coniophorineae</taxon>
        <taxon>Hygrophoropsidaceae</taxon>
        <taxon>Hygrophoropsis</taxon>
    </lineage>
</organism>
<sequence length="353" mass="38684">MRLHAKTTTHPYPPSGTSSTTGTTIVVSEAVSGLGWDVGTTASSIGLCSSALDLEAKLISAGNLEERLQVIDLLINNSGDSPHPLLSSPHLQNISWKWRGHLSSEYEHIISIGHQVKELSFGQSYISPTNGVARLRACPNLTKLDIEHLYLDRGTQNNSAPPPVFQVLHTLKTSAYGMRTCIAPILRRLTFFGKEDEMPDLVSFLSHSPRIESLTLTVYTGSCHGTILIASSTPSLITLEINFCPVAVTDGMLEVLTRTAERSTLFPNLRHLTFNGPPYSTVFAVFEFNDDVLLRMLESRCDRSQVYDNAESAPIRHSFTMHGTNKLSASLKHRLEALQAQGLVLEGSFLPST</sequence>
<dbReference type="EMBL" id="MU269043">
    <property type="protein sequence ID" value="KAH7903332.1"/>
    <property type="molecule type" value="Genomic_DNA"/>
</dbReference>
<proteinExistence type="predicted"/>
<keyword evidence="2" id="KW-1185">Reference proteome</keyword>
<name>A0ACB7ZRL9_9AGAM</name>
<evidence type="ECO:0000313" key="1">
    <source>
        <dbReference type="EMBL" id="KAH7903332.1"/>
    </source>
</evidence>
<reference evidence="1" key="1">
    <citation type="journal article" date="2021" name="New Phytol.">
        <title>Evolutionary innovations through gain and loss of genes in the ectomycorrhizal Boletales.</title>
        <authorList>
            <person name="Wu G."/>
            <person name="Miyauchi S."/>
            <person name="Morin E."/>
            <person name="Kuo A."/>
            <person name="Drula E."/>
            <person name="Varga T."/>
            <person name="Kohler A."/>
            <person name="Feng B."/>
            <person name="Cao Y."/>
            <person name="Lipzen A."/>
            <person name="Daum C."/>
            <person name="Hundley H."/>
            <person name="Pangilinan J."/>
            <person name="Johnson J."/>
            <person name="Barry K."/>
            <person name="LaButti K."/>
            <person name="Ng V."/>
            <person name="Ahrendt S."/>
            <person name="Min B."/>
            <person name="Choi I.G."/>
            <person name="Park H."/>
            <person name="Plett J.M."/>
            <person name="Magnuson J."/>
            <person name="Spatafora J.W."/>
            <person name="Nagy L.G."/>
            <person name="Henrissat B."/>
            <person name="Grigoriev I.V."/>
            <person name="Yang Z.L."/>
            <person name="Xu J."/>
            <person name="Martin F.M."/>
        </authorList>
    </citation>
    <scope>NUCLEOTIDE SEQUENCE</scope>
    <source>
        <strain evidence="1">ATCC 28755</strain>
    </source>
</reference>